<organism evidence="2">
    <name type="scientific">Lotus japonicus</name>
    <name type="common">Lotus corniculatus var. japonicus</name>
    <dbReference type="NCBI Taxonomy" id="34305"/>
    <lineage>
        <taxon>Eukaryota</taxon>
        <taxon>Viridiplantae</taxon>
        <taxon>Streptophyta</taxon>
        <taxon>Embryophyta</taxon>
        <taxon>Tracheophyta</taxon>
        <taxon>Spermatophyta</taxon>
        <taxon>Magnoliopsida</taxon>
        <taxon>eudicotyledons</taxon>
        <taxon>Gunneridae</taxon>
        <taxon>Pentapetalae</taxon>
        <taxon>rosids</taxon>
        <taxon>fabids</taxon>
        <taxon>Fabales</taxon>
        <taxon>Fabaceae</taxon>
        <taxon>Papilionoideae</taxon>
        <taxon>50 kb inversion clade</taxon>
        <taxon>NPAAA clade</taxon>
        <taxon>Hologalegina</taxon>
        <taxon>robinioid clade</taxon>
        <taxon>Loteae</taxon>
        <taxon>Lotus</taxon>
    </lineage>
</organism>
<accession>I3SHP7</accession>
<dbReference type="EMBL" id="BT139994">
    <property type="protein sequence ID" value="AFK39789.1"/>
    <property type="molecule type" value="mRNA"/>
</dbReference>
<reference evidence="2" key="1">
    <citation type="submission" date="2012-05" db="EMBL/GenBank/DDBJ databases">
        <authorList>
            <person name="Krishnakumar V."/>
            <person name="Cheung F."/>
            <person name="Xiao Y."/>
            <person name="Chan A."/>
            <person name="Moskal W.A."/>
            <person name="Town C.D."/>
        </authorList>
    </citation>
    <scope>NUCLEOTIDE SEQUENCE</scope>
</reference>
<keyword evidence="1" id="KW-0472">Membrane</keyword>
<evidence type="ECO:0000256" key="1">
    <source>
        <dbReference type="SAM" id="Phobius"/>
    </source>
</evidence>
<name>I3SHP7_LOTJA</name>
<feature type="transmembrane region" description="Helical" evidence="1">
    <location>
        <begin position="29"/>
        <end position="49"/>
    </location>
</feature>
<protein>
    <submittedName>
        <fullName evidence="2">Uncharacterized protein</fullName>
    </submittedName>
</protein>
<dbReference type="AlphaFoldDB" id="I3SHP7"/>
<evidence type="ECO:0000313" key="2">
    <source>
        <dbReference type="EMBL" id="AFK39789.1"/>
    </source>
</evidence>
<sequence>MYVFSSSFPISFSQIPISSPWERTFCGGLMYNVLFKVLGSSIVFIVYVATSSSSIKTAFCVPSPKRCTFSLGGTKDPT</sequence>
<keyword evidence="1" id="KW-1133">Transmembrane helix</keyword>
<keyword evidence="1" id="KW-0812">Transmembrane</keyword>
<proteinExistence type="evidence at transcript level"/>